<dbReference type="InterPro" id="IPR036679">
    <property type="entry name" value="FlgN-like_sf"/>
</dbReference>
<proteinExistence type="inferred from homology"/>
<gene>
    <name evidence="5" type="ORF">C6P61_11105</name>
    <name evidence="4" type="ORF">F5985_12100</name>
</gene>
<evidence type="ECO:0000313" key="4">
    <source>
        <dbReference type="EMBL" id="MYZ52857.1"/>
    </source>
</evidence>
<accession>A0A2S9KDF2</accession>
<comment type="function">
    <text evidence="1">Required for the efficient initiation of filament assembly.</text>
</comment>
<keyword evidence="4" id="KW-0966">Cell projection</keyword>
<name>A0A2S9KDF2_9BURK</name>
<dbReference type="InterPro" id="IPR007809">
    <property type="entry name" value="FlgN-like"/>
</dbReference>
<dbReference type="EMBL" id="PVLR01000030">
    <property type="protein sequence ID" value="PRD68432.1"/>
    <property type="molecule type" value="Genomic_DNA"/>
</dbReference>
<comment type="similarity">
    <text evidence="2">Belongs to the FlgN family.</text>
</comment>
<dbReference type="Proteomes" id="UP000238326">
    <property type="component" value="Unassembled WGS sequence"/>
</dbReference>
<dbReference type="SUPFAM" id="SSF140566">
    <property type="entry name" value="FlgN-like"/>
    <property type="match status" value="1"/>
</dbReference>
<keyword evidence="4" id="KW-0282">Flagellum</keyword>
<comment type="caution">
    <text evidence="5">The sequence shown here is derived from an EMBL/GenBank/DDBJ whole genome shotgun (WGS) entry which is preliminary data.</text>
</comment>
<organism evidence="5 6">
    <name type="scientific">Malikia spinosa</name>
    <dbReference type="NCBI Taxonomy" id="86180"/>
    <lineage>
        <taxon>Bacteria</taxon>
        <taxon>Pseudomonadati</taxon>
        <taxon>Pseudomonadota</taxon>
        <taxon>Betaproteobacteria</taxon>
        <taxon>Burkholderiales</taxon>
        <taxon>Comamonadaceae</taxon>
        <taxon>Malikia</taxon>
    </lineage>
</organism>
<evidence type="ECO:0000256" key="2">
    <source>
        <dbReference type="ARBA" id="ARBA00007703"/>
    </source>
</evidence>
<keyword evidence="6" id="KW-1185">Reference proteome</keyword>
<dbReference type="RefSeq" id="WP_105730000.1">
    <property type="nucleotide sequence ID" value="NZ_DAIPCI010000007.1"/>
</dbReference>
<evidence type="ECO:0000256" key="3">
    <source>
        <dbReference type="ARBA" id="ARBA00022795"/>
    </source>
</evidence>
<evidence type="ECO:0000313" key="5">
    <source>
        <dbReference type="EMBL" id="PRD68432.1"/>
    </source>
</evidence>
<dbReference type="Proteomes" id="UP000481947">
    <property type="component" value="Unassembled WGS sequence"/>
</dbReference>
<dbReference type="Pfam" id="PF05130">
    <property type="entry name" value="FlgN"/>
    <property type="match status" value="1"/>
</dbReference>
<evidence type="ECO:0000256" key="1">
    <source>
        <dbReference type="ARBA" id="ARBA00002397"/>
    </source>
</evidence>
<keyword evidence="4" id="KW-0969">Cilium</keyword>
<reference evidence="4 7" key="2">
    <citation type="submission" date="2019-09" db="EMBL/GenBank/DDBJ databases">
        <title>Identification of Malikia spinosa a prominent benzene-, toluene-, and ethylbenzene-degrading bacterium: enrichment, isolation and whole genome sequencing.</title>
        <authorList>
            <person name="Tancsics A."/>
            <person name="Revesz F."/>
            <person name="Kriszt B."/>
        </authorList>
    </citation>
    <scope>NUCLEOTIDE SEQUENCE [LARGE SCALE GENOMIC DNA]</scope>
    <source>
        <strain evidence="4 7">AB6</strain>
    </source>
</reference>
<sequence length="155" mass="16766">MNATDAAIAQSLAQELALATQLHEAMSREEAALLDNDADALSQAAHGKSQLIASFVTLHQQLRRLLGQAGLPEQDSSMASWVERQTDPAIQQQWQQLLDCAQRAQELNRTNGLLIQRLSVRNQAALAALRGPGESALYGQGGLTGLRPQFRTILG</sequence>
<protein>
    <submittedName>
        <fullName evidence="4">Flagellar protein FlgN</fullName>
    </submittedName>
</protein>
<reference evidence="5 6" key="1">
    <citation type="submission" date="2018-03" db="EMBL/GenBank/DDBJ databases">
        <title>Comparative genomics illustrates the genes involved in a hyperalkaliphilic mechanisms of Serpentinomonas isolated from highly-alkaline calcium-rich serpentinized springs.</title>
        <authorList>
            <person name="Suzuki S."/>
            <person name="Ishii S."/>
            <person name="Walworth N."/>
            <person name="Bird L."/>
            <person name="Kuenen J.G."/>
            <person name="Nealson K.H."/>
        </authorList>
    </citation>
    <scope>NUCLEOTIDE SEQUENCE [LARGE SCALE GENOMIC DNA]</scope>
    <source>
        <strain evidence="5 6">83</strain>
    </source>
</reference>
<dbReference type="OrthoDB" id="8561298at2"/>
<keyword evidence="3" id="KW-1005">Bacterial flagellum biogenesis</keyword>
<dbReference type="EMBL" id="VYSB01000013">
    <property type="protein sequence ID" value="MYZ52857.1"/>
    <property type="molecule type" value="Genomic_DNA"/>
</dbReference>
<evidence type="ECO:0000313" key="6">
    <source>
        <dbReference type="Proteomes" id="UP000238326"/>
    </source>
</evidence>
<dbReference type="GO" id="GO:0044780">
    <property type="term" value="P:bacterial-type flagellum assembly"/>
    <property type="evidence" value="ECO:0007669"/>
    <property type="project" value="InterPro"/>
</dbReference>
<evidence type="ECO:0000313" key="7">
    <source>
        <dbReference type="Proteomes" id="UP000481947"/>
    </source>
</evidence>
<dbReference type="AlphaFoldDB" id="A0A2S9KDF2"/>
<dbReference type="Gene3D" id="1.20.58.300">
    <property type="entry name" value="FlgN-like"/>
    <property type="match status" value="1"/>
</dbReference>